<dbReference type="InterPro" id="IPR047548">
    <property type="entry name" value="Rcat_RBR_RNF14"/>
</dbReference>
<dbReference type="PROSITE" id="PS51873">
    <property type="entry name" value="TRIAD"/>
    <property type="match status" value="1"/>
</dbReference>
<dbReference type="InterPro" id="IPR031127">
    <property type="entry name" value="E3_UB_ligase_RBR"/>
</dbReference>
<evidence type="ECO:0000256" key="8">
    <source>
        <dbReference type="ARBA" id="ARBA00022786"/>
    </source>
</evidence>
<evidence type="ECO:0000259" key="13">
    <source>
        <dbReference type="PROSITE" id="PS51873"/>
    </source>
</evidence>
<dbReference type="EC" id="2.3.2.31" evidence="3"/>
<dbReference type="InterPro" id="IPR013083">
    <property type="entry name" value="Znf_RING/FYVE/PHD"/>
</dbReference>
<reference evidence="14 15" key="1">
    <citation type="journal article" date="2015" name="Front. Microbiol.">
        <title>Genome sequence of the plant growth promoting endophytic yeast Rhodotorula graminis WP1.</title>
        <authorList>
            <person name="Firrincieli A."/>
            <person name="Otillar R."/>
            <person name="Salamov A."/>
            <person name="Schmutz J."/>
            <person name="Khan Z."/>
            <person name="Redman R.S."/>
            <person name="Fleck N.D."/>
            <person name="Lindquist E."/>
            <person name="Grigoriev I.V."/>
            <person name="Doty S.L."/>
        </authorList>
    </citation>
    <scope>NUCLEOTIDE SEQUENCE [LARGE SCALE GENOMIC DNA]</scope>
    <source>
        <strain evidence="14 15">WP1</strain>
    </source>
</reference>
<dbReference type="InterPro" id="IPR044066">
    <property type="entry name" value="TRIAD_supradom"/>
</dbReference>
<dbReference type="Pfam" id="PF22191">
    <property type="entry name" value="IBR_1"/>
    <property type="match status" value="1"/>
</dbReference>
<feature type="domain" description="RING-type" evidence="12">
    <location>
        <begin position="60"/>
        <end position="106"/>
    </location>
</feature>
<dbReference type="EMBL" id="KQ474081">
    <property type="protein sequence ID" value="KPV73999.1"/>
    <property type="molecule type" value="Genomic_DNA"/>
</dbReference>
<keyword evidence="7 11" id="KW-0863">Zinc-finger</keyword>
<dbReference type="OMA" id="YPCCQLP"/>
<keyword evidence="6" id="KW-0677">Repeat</keyword>
<accession>A0A0P9F2H5</accession>
<keyword evidence="9" id="KW-0862">Zinc</keyword>
<evidence type="ECO:0000256" key="10">
    <source>
        <dbReference type="ARBA" id="ARBA00044508"/>
    </source>
</evidence>
<dbReference type="InterPro" id="IPR001841">
    <property type="entry name" value="Znf_RING"/>
</dbReference>
<dbReference type="STRING" id="578459.A0A0P9F2H5"/>
<dbReference type="Pfam" id="PF01485">
    <property type="entry name" value="IBR"/>
    <property type="match status" value="1"/>
</dbReference>
<dbReference type="CDD" id="cd20354">
    <property type="entry name" value="Rcat_RBR_RNF14"/>
    <property type="match status" value="1"/>
</dbReference>
<dbReference type="OrthoDB" id="1431934at2759"/>
<dbReference type="Gene3D" id="3.30.40.10">
    <property type="entry name" value="Zinc/RING finger domain, C3HC4 (zinc finger)"/>
    <property type="match status" value="1"/>
</dbReference>
<evidence type="ECO:0000313" key="15">
    <source>
        <dbReference type="Proteomes" id="UP000053890"/>
    </source>
</evidence>
<keyword evidence="8" id="KW-0833">Ubl conjugation pathway</keyword>
<comment type="similarity">
    <text evidence="10">Belongs to the RBR family. RNF14 subfamily.</text>
</comment>
<evidence type="ECO:0000256" key="9">
    <source>
        <dbReference type="ARBA" id="ARBA00022833"/>
    </source>
</evidence>
<proteinExistence type="inferred from homology"/>
<evidence type="ECO:0000256" key="3">
    <source>
        <dbReference type="ARBA" id="ARBA00012251"/>
    </source>
</evidence>
<comment type="catalytic activity">
    <reaction evidence="1">
        <text>[E2 ubiquitin-conjugating enzyme]-S-ubiquitinyl-L-cysteine + [acceptor protein]-L-lysine = [E2 ubiquitin-conjugating enzyme]-L-cysteine + [acceptor protein]-N(6)-ubiquitinyl-L-lysine.</text>
        <dbReference type="EC" id="2.3.2.31"/>
    </reaction>
</comment>
<dbReference type="GO" id="GO:0008270">
    <property type="term" value="F:zinc ion binding"/>
    <property type="evidence" value="ECO:0007669"/>
    <property type="project" value="UniProtKB-KW"/>
</dbReference>
<dbReference type="AlphaFoldDB" id="A0A0P9F2H5"/>
<evidence type="ECO:0000256" key="5">
    <source>
        <dbReference type="ARBA" id="ARBA00022723"/>
    </source>
</evidence>
<dbReference type="SMART" id="SM00647">
    <property type="entry name" value="IBR"/>
    <property type="match status" value="2"/>
</dbReference>
<gene>
    <name evidence="14" type="ORF">RHOBADRAFT_16534</name>
</gene>
<evidence type="ECO:0000313" key="14">
    <source>
        <dbReference type="EMBL" id="KPV73999.1"/>
    </source>
</evidence>
<dbReference type="Proteomes" id="UP000053890">
    <property type="component" value="Unassembled WGS sequence"/>
</dbReference>
<evidence type="ECO:0000256" key="7">
    <source>
        <dbReference type="ARBA" id="ARBA00022771"/>
    </source>
</evidence>
<keyword evidence="15" id="KW-1185">Reference proteome</keyword>
<dbReference type="Gene3D" id="1.20.120.1750">
    <property type="match status" value="1"/>
</dbReference>
<dbReference type="PANTHER" id="PTHR11685">
    <property type="entry name" value="RBR FAMILY RING FINGER AND IBR DOMAIN-CONTAINING"/>
    <property type="match status" value="1"/>
</dbReference>
<evidence type="ECO:0000256" key="4">
    <source>
        <dbReference type="ARBA" id="ARBA00022679"/>
    </source>
</evidence>
<protein>
    <recommendedName>
        <fullName evidence="3">RBR-type E3 ubiquitin transferase</fullName>
        <ecNumber evidence="3">2.3.2.31</ecNumber>
    </recommendedName>
</protein>
<evidence type="ECO:0000259" key="12">
    <source>
        <dbReference type="PROSITE" id="PS50089"/>
    </source>
</evidence>
<evidence type="ECO:0000256" key="11">
    <source>
        <dbReference type="PROSITE-ProRule" id="PRU00175"/>
    </source>
</evidence>
<feature type="domain" description="RING-type" evidence="13">
    <location>
        <begin position="56"/>
        <end position="351"/>
    </location>
</feature>
<name>A0A0P9F2H5_RHOGW</name>
<keyword evidence="4" id="KW-0808">Transferase</keyword>
<comment type="pathway">
    <text evidence="2">Protein modification; protein ubiquitination.</text>
</comment>
<dbReference type="CDD" id="cd20341">
    <property type="entry name" value="BRcat_RBR_RNF14"/>
    <property type="match status" value="1"/>
</dbReference>
<keyword evidence="5" id="KW-0479">Metal-binding</keyword>
<sequence length="378" mass="41445">MDLVSSTSPDFAATLNLSFPLVLRQAPPPSSASTAPLSTTLSAFNLAASDTTFATTSHLCPLCFSSHRGSACIRLASCGCVFCTPCLKDYFDLLITEGLVRSVACPSEGCVAARARWEKEVGPRGEAEREMERPGRLVGDEVERLCGVEKRQRWEWLKEKVRVESGASLFLLSPPPRDGPSATRSSLIRPADPSITFCPRESCQAPVPKLSEDEEKLRVCPACSFSFCQFCKSSWHGSRNACALPQSSTIVSSYLDGDDVVRRTLEARYGVANIKRLVAAFEEERALREWLDANATECPGCGAWVNKSGGCSHMTCTKCQAHFCYRCGQSLRPTDPYRHYNTPGGRCYGKLFEFMPGQEPPVEEWIGALVEEDELAGL</sequence>
<dbReference type="PROSITE" id="PS50089">
    <property type="entry name" value="ZF_RING_2"/>
    <property type="match status" value="1"/>
</dbReference>
<evidence type="ECO:0000256" key="2">
    <source>
        <dbReference type="ARBA" id="ARBA00004906"/>
    </source>
</evidence>
<organism evidence="14 15">
    <name type="scientific">Rhodotorula graminis (strain WP1)</name>
    <dbReference type="NCBI Taxonomy" id="578459"/>
    <lineage>
        <taxon>Eukaryota</taxon>
        <taxon>Fungi</taxon>
        <taxon>Dikarya</taxon>
        <taxon>Basidiomycota</taxon>
        <taxon>Pucciniomycotina</taxon>
        <taxon>Microbotryomycetes</taxon>
        <taxon>Sporidiobolales</taxon>
        <taxon>Sporidiobolaceae</taxon>
        <taxon>Rhodotorula</taxon>
    </lineage>
</organism>
<dbReference type="GO" id="GO:0061630">
    <property type="term" value="F:ubiquitin protein ligase activity"/>
    <property type="evidence" value="ECO:0007669"/>
    <property type="project" value="UniProtKB-EC"/>
</dbReference>
<dbReference type="InterPro" id="IPR002867">
    <property type="entry name" value="IBR_dom"/>
</dbReference>
<dbReference type="GO" id="GO:0016567">
    <property type="term" value="P:protein ubiquitination"/>
    <property type="evidence" value="ECO:0007669"/>
    <property type="project" value="InterPro"/>
</dbReference>
<dbReference type="SUPFAM" id="SSF57850">
    <property type="entry name" value="RING/U-box"/>
    <property type="match status" value="3"/>
</dbReference>
<dbReference type="GeneID" id="28972771"/>
<evidence type="ECO:0000256" key="1">
    <source>
        <dbReference type="ARBA" id="ARBA00001798"/>
    </source>
</evidence>
<evidence type="ECO:0000256" key="6">
    <source>
        <dbReference type="ARBA" id="ARBA00022737"/>
    </source>
</evidence>
<dbReference type="RefSeq" id="XP_018270048.1">
    <property type="nucleotide sequence ID" value="XM_018412322.1"/>
</dbReference>